<dbReference type="AlphaFoldDB" id="A0A095U6S4"/>
<accession>A0A095U6S4</accession>
<keyword evidence="2" id="KW-1185">Reference proteome</keyword>
<dbReference type="STRING" id="642227.HA49_20310"/>
<comment type="caution">
    <text evidence="1">The sequence shown here is derived from an EMBL/GenBank/DDBJ whole genome shotgun (WGS) entry which is preliminary data.</text>
</comment>
<dbReference type="RefSeq" id="WP_038023595.1">
    <property type="nucleotide sequence ID" value="NZ_JPKR02000005.1"/>
</dbReference>
<dbReference type="Proteomes" id="UP000029577">
    <property type="component" value="Unassembled WGS sequence"/>
</dbReference>
<sequence length="188" mass="21467">MSQEKVHEQILLILEQQGLAVTGNLKQQLQHRGITADEALSEEILLRDALDFHGRQIGEWRKQIEHNTELSQIQKLLMRYTLLEEHVQRGRFPGCLFIAACSVFPAPHHPIHQVAEQQKQASWQYTHQNLIALELDNPTMVADQLELVLEGCLSKLLVKRNLQDIATARRLAEDILQMALCRQNGALS</sequence>
<organism evidence="1 2">
    <name type="scientific">Tatumella morbirosei</name>
    <dbReference type="NCBI Taxonomy" id="642227"/>
    <lineage>
        <taxon>Bacteria</taxon>
        <taxon>Pseudomonadati</taxon>
        <taxon>Pseudomonadota</taxon>
        <taxon>Gammaproteobacteria</taxon>
        <taxon>Enterobacterales</taxon>
        <taxon>Erwiniaceae</taxon>
        <taxon>Tatumella</taxon>
    </lineage>
</organism>
<dbReference type="OrthoDB" id="6488705at2"/>
<gene>
    <name evidence="1" type="ORF">HA49_20310</name>
</gene>
<evidence type="ECO:0000313" key="2">
    <source>
        <dbReference type="Proteomes" id="UP000029577"/>
    </source>
</evidence>
<dbReference type="eggNOG" id="COG1309">
    <property type="taxonomic scope" value="Bacteria"/>
</dbReference>
<name>A0A095U6S4_9GAMM</name>
<proteinExistence type="predicted"/>
<reference evidence="1" key="1">
    <citation type="submission" date="2014-12" db="EMBL/GenBank/DDBJ databases">
        <title>The draft genome of the Tatumella morbirosei type strain, LMG23360T isolated from pineapple rot.</title>
        <authorList>
            <person name="Smits T.H."/>
            <person name="Palmer M."/>
            <person name="Venter S.N."/>
            <person name="Duffy B."/>
            <person name="Steenkamp E.T."/>
            <person name="Chan W.Y."/>
            <person name="Coutinho T.A."/>
            <person name="Coetzee M.P."/>
            <person name="De Maayer P."/>
        </authorList>
    </citation>
    <scope>NUCLEOTIDE SEQUENCE [LARGE SCALE GENOMIC DNA]</scope>
    <source>
        <strain evidence="1">LMG 23360</strain>
    </source>
</reference>
<dbReference type="EMBL" id="JPKR02000005">
    <property type="protein sequence ID" value="KGD70288.1"/>
    <property type="molecule type" value="Genomic_DNA"/>
</dbReference>
<protein>
    <submittedName>
        <fullName evidence="1">Transcriptional regulator</fullName>
    </submittedName>
</protein>
<dbReference type="Gene3D" id="1.10.357.10">
    <property type="entry name" value="Tetracycline Repressor, domain 2"/>
    <property type="match status" value="1"/>
</dbReference>
<dbReference type="NCBIfam" id="NF047866">
    <property type="entry name" value="TF_DicD_YjdC"/>
    <property type="match status" value="1"/>
</dbReference>
<evidence type="ECO:0000313" key="1">
    <source>
        <dbReference type="EMBL" id="KGD70288.1"/>
    </source>
</evidence>